<comment type="caution">
    <text evidence="2">The sequence shown here is derived from an EMBL/GenBank/DDBJ whole genome shotgun (WGS) entry which is preliminary data.</text>
</comment>
<dbReference type="AlphaFoldDB" id="A0AA37T967"/>
<dbReference type="EMBL" id="BSPD01000042">
    <property type="protein sequence ID" value="GLS26246.1"/>
    <property type="molecule type" value="Genomic_DNA"/>
</dbReference>
<dbReference type="Gene3D" id="3.30.470.30">
    <property type="entry name" value="DNA ligase/mRNA capping enzyme"/>
    <property type="match status" value="1"/>
</dbReference>
<evidence type="ECO:0000313" key="3">
    <source>
        <dbReference type="Proteomes" id="UP001156870"/>
    </source>
</evidence>
<accession>A0AA37T967</accession>
<name>A0AA37T967_9GAMM</name>
<dbReference type="InterPro" id="IPR021122">
    <property type="entry name" value="RNA_ligase_dom_REL/Rnl2"/>
</dbReference>
<feature type="domain" description="RNA ligase" evidence="1">
    <location>
        <begin position="36"/>
        <end position="185"/>
    </location>
</feature>
<dbReference type="RefSeq" id="WP_232592482.1">
    <property type="nucleotide sequence ID" value="NZ_BSPD01000042.1"/>
</dbReference>
<gene>
    <name evidence="2" type="ORF">GCM10007877_19610</name>
</gene>
<sequence>MTNRRKYPRTPHLPWSPGFNHDDVRTLNVKAFEGKRIVVTEKMDGENTILYRDGLHARSLDSRHHPSRDWVKQWHSTIAHEIPKGWRVCGENLYAQHSITYTDLLSYFYGFSLWNDKNYCLGWEETLEWFDLLNIAVPTVFYHGIWDEELIKAISVNEQKVEGYVVRIVESFAYDAFSRSVAKWVRSNHVQTDEHWMFMELVPNGLEPNGG</sequence>
<reference evidence="2 3" key="1">
    <citation type="journal article" date="2014" name="Int. J. Syst. Evol. Microbiol.">
        <title>Complete genome sequence of Corynebacterium casei LMG S-19264T (=DSM 44701T), isolated from a smear-ripened cheese.</title>
        <authorList>
            <consortium name="US DOE Joint Genome Institute (JGI-PGF)"/>
            <person name="Walter F."/>
            <person name="Albersmeier A."/>
            <person name="Kalinowski J."/>
            <person name="Ruckert C."/>
        </authorList>
    </citation>
    <scope>NUCLEOTIDE SEQUENCE [LARGE SCALE GENOMIC DNA]</scope>
    <source>
        <strain evidence="2 3">NBRC 110095</strain>
    </source>
</reference>
<dbReference type="PANTHER" id="PTHR43883">
    <property type="entry name" value="SLR0207 PROTEIN"/>
    <property type="match status" value="1"/>
</dbReference>
<proteinExistence type="predicted"/>
<evidence type="ECO:0000313" key="2">
    <source>
        <dbReference type="EMBL" id="GLS26246.1"/>
    </source>
</evidence>
<dbReference type="GO" id="GO:0016874">
    <property type="term" value="F:ligase activity"/>
    <property type="evidence" value="ECO:0007669"/>
    <property type="project" value="UniProtKB-KW"/>
</dbReference>
<keyword evidence="3" id="KW-1185">Reference proteome</keyword>
<dbReference type="Proteomes" id="UP001156870">
    <property type="component" value="Unassembled WGS sequence"/>
</dbReference>
<organism evidence="2 3">
    <name type="scientific">Marinibactrum halimedae</name>
    <dbReference type="NCBI Taxonomy" id="1444977"/>
    <lineage>
        <taxon>Bacteria</taxon>
        <taxon>Pseudomonadati</taxon>
        <taxon>Pseudomonadota</taxon>
        <taxon>Gammaproteobacteria</taxon>
        <taxon>Cellvibrionales</taxon>
        <taxon>Cellvibrionaceae</taxon>
        <taxon>Marinibactrum</taxon>
    </lineage>
</organism>
<dbReference type="PANTHER" id="PTHR43883:SF1">
    <property type="entry name" value="GLUCONOKINASE"/>
    <property type="match status" value="1"/>
</dbReference>
<dbReference type="SUPFAM" id="SSF56091">
    <property type="entry name" value="DNA ligase/mRNA capping enzyme, catalytic domain"/>
    <property type="match status" value="1"/>
</dbReference>
<dbReference type="Pfam" id="PF09414">
    <property type="entry name" value="RNA_ligase"/>
    <property type="match status" value="1"/>
</dbReference>
<dbReference type="InterPro" id="IPR052732">
    <property type="entry name" value="Cell-binding_unc_protein"/>
</dbReference>
<evidence type="ECO:0000259" key="1">
    <source>
        <dbReference type="Pfam" id="PF09414"/>
    </source>
</evidence>
<keyword evidence="2" id="KW-0436">Ligase</keyword>
<protein>
    <submittedName>
        <fullName evidence="2">2'-5' RNA ligase</fullName>
    </submittedName>
</protein>